<dbReference type="PROSITE" id="PS50006">
    <property type="entry name" value="FHA_DOMAIN"/>
    <property type="match status" value="1"/>
</dbReference>
<feature type="transmembrane region" description="Helical" evidence="10">
    <location>
        <begin position="609"/>
        <end position="633"/>
    </location>
</feature>
<reference evidence="13" key="1">
    <citation type="submission" date="2021-01" db="EMBL/GenBank/DDBJ databases">
        <title>Whole genome shotgun sequence of Rhizocola hellebori NBRC 109834.</title>
        <authorList>
            <person name="Komaki H."/>
            <person name="Tamura T."/>
        </authorList>
    </citation>
    <scope>NUCLEOTIDE SEQUENCE</scope>
    <source>
        <strain evidence="13">NBRC 109834</strain>
    </source>
</reference>
<name>A0A8J3VHV0_9ACTN</name>
<dbReference type="Pfam" id="PF01061">
    <property type="entry name" value="ABC2_membrane"/>
    <property type="match status" value="1"/>
</dbReference>
<feature type="domain" description="FHA" evidence="11">
    <location>
        <begin position="33"/>
        <end position="82"/>
    </location>
</feature>
<comment type="caution">
    <text evidence="13">The sequence shown here is derived from an EMBL/GenBank/DDBJ whole genome shotgun (WGS) entry which is preliminary data.</text>
</comment>
<evidence type="ECO:0000256" key="2">
    <source>
        <dbReference type="ARBA" id="ARBA00022448"/>
    </source>
</evidence>
<dbReference type="CDD" id="cd00060">
    <property type="entry name" value="FHA"/>
    <property type="match status" value="1"/>
</dbReference>
<dbReference type="SMART" id="SM00240">
    <property type="entry name" value="FHA"/>
    <property type="match status" value="1"/>
</dbReference>
<evidence type="ECO:0000256" key="8">
    <source>
        <dbReference type="ARBA" id="ARBA00023136"/>
    </source>
</evidence>
<dbReference type="Pfam" id="PF00005">
    <property type="entry name" value="ABC_tran"/>
    <property type="match status" value="1"/>
</dbReference>
<dbReference type="GO" id="GO:0005524">
    <property type="term" value="F:ATP binding"/>
    <property type="evidence" value="ECO:0007669"/>
    <property type="project" value="UniProtKB-KW"/>
</dbReference>
<feature type="transmembrane region" description="Helical" evidence="10">
    <location>
        <begin position="532"/>
        <end position="551"/>
    </location>
</feature>
<dbReference type="GO" id="GO:0140359">
    <property type="term" value="F:ABC-type transporter activity"/>
    <property type="evidence" value="ECO:0007669"/>
    <property type="project" value="InterPro"/>
</dbReference>
<dbReference type="PANTHER" id="PTHR48041">
    <property type="entry name" value="ABC TRANSPORTER G FAMILY MEMBER 28"/>
    <property type="match status" value="1"/>
</dbReference>
<dbReference type="InterPro" id="IPR017871">
    <property type="entry name" value="ABC_transporter-like_CS"/>
</dbReference>
<feature type="transmembrane region" description="Helical" evidence="10">
    <location>
        <begin position="653"/>
        <end position="672"/>
    </location>
</feature>
<keyword evidence="2" id="KW-0813">Transport</keyword>
<sequence>MSSDHPTSPVSAGDGTVATGQNKFVTPDNAARIRIGRDADNDHVLADLQVSRHHSEIRRAGDTYQVVDLGSRNGTYLNGRQVHKPTVIHAGDVVSIGRHELLFDGHRLHDHVDTGPASLIADDLTVRIKDKVLLDDVSFALAEGSLLALIGPSGCGKSTLVKALTGLRPATQGRIWYGGRDLYADYAQLRYRLGMVPQDDVLHKQLKVRTALRFAAALRFADDVPRRVRWAKVNEVMETMRLTERAKQRIDTLSGGQRKRASVAMELLTEPSLFCLDEPTSGLDPALDKEVMQELRELADKGKTVVVVTHSVLHLDYCDRVLVMCLGGTMGYFGPPDQLLAFFDAEDYADVFTKITEEPERWTRAFRNSPLYARYVSAVNPTDRSAPRPALAAKAAAEAAEAAAAAAVSVTNHATVDVSEAMTPATPAANGDYPAPTSEKAPAITVPAQRSGQLDDEPTLQVLPTAPPPLPEQIGIEPTLARTRPNAPAAKPGQANMDKQGWRLFARNPSAPLRQYATLCNRMVRVILSDRGFALFLLAMPLVLAVLAYTAPGEHGLEFGNVSQGIQAQQLLVVLVTGAAFLGTAAAIREIVNEAAIYRRERAVGLSAAAYLSSKLTIFFLINTAQVALFVWLALFEGPPTRSLVLPSQTMEIIVAMVAISLVSTVLGLLISSLAKTTEQTTPIMVVLVMALLVFSGGLFLLEGSPIMETIAWFFPTRWGFGAGAQTVDLFGMMPKTFQDPLFQHTPELWWRSMIFLGIQLAVLIGLTRLALRRHEPGRS</sequence>
<keyword evidence="4 10" id="KW-0812">Transmembrane</keyword>
<dbReference type="SMART" id="SM00382">
    <property type="entry name" value="AAA"/>
    <property type="match status" value="1"/>
</dbReference>
<feature type="region of interest" description="Disordered" evidence="9">
    <location>
        <begin position="1"/>
        <end position="24"/>
    </location>
</feature>
<dbReference type="Pfam" id="PF00498">
    <property type="entry name" value="FHA"/>
    <property type="match status" value="1"/>
</dbReference>
<dbReference type="Gene3D" id="2.60.200.20">
    <property type="match status" value="1"/>
</dbReference>
<keyword evidence="8 10" id="KW-0472">Membrane</keyword>
<evidence type="ECO:0000256" key="7">
    <source>
        <dbReference type="ARBA" id="ARBA00022989"/>
    </source>
</evidence>
<evidence type="ECO:0000259" key="12">
    <source>
        <dbReference type="PROSITE" id="PS50893"/>
    </source>
</evidence>
<dbReference type="EMBL" id="BONY01000026">
    <property type="protein sequence ID" value="GIH06386.1"/>
    <property type="molecule type" value="Genomic_DNA"/>
</dbReference>
<dbReference type="RefSeq" id="WP_203910194.1">
    <property type="nucleotide sequence ID" value="NZ_BONY01000026.1"/>
</dbReference>
<dbReference type="Proteomes" id="UP000612899">
    <property type="component" value="Unassembled WGS sequence"/>
</dbReference>
<keyword evidence="5" id="KW-0547">Nucleotide-binding</keyword>
<evidence type="ECO:0000256" key="4">
    <source>
        <dbReference type="ARBA" id="ARBA00022692"/>
    </source>
</evidence>
<evidence type="ECO:0000256" key="6">
    <source>
        <dbReference type="ARBA" id="ARBA00022840"/>
    </source>
</evidence>
<feature type="transmembrane region" description="Helical" evidence="10">
    <location>
        <begin position="571"/>
        <end position="588"/>
    </location>
</feature>
<dbReference type="PROSITE" id="PS50893">
    <property type="entry name" value="ABC_TRANSPORTER_2"/>
    <property type="match status" value="1"/>
</dbReference>
<evidence type="ECO:0008006" key="15">
    <source>
        <dbReference type="Google" id="ProtNLM"/>
    </source>
</evidence>
<dbReference type="AlphaFoldDB" id="A0A8J3VHV0"/>
<keyword evidence="3" id="KW-0597">Phosphoprotein</keyword>
<dbReference type="InterPro" id="IPR000253">
    <property type="entry name" value="FHA_dom"/>
</dbReference>
<feature type="transmembrane region" description="Helical" evidence="10">
    <location>
        <begin position="684"/>
        <end position="702"/>
    </location>
</feature>
<evidence type="ECO:0000256" key="5">
    <source>
        <dbReference type="ARBA" id="ARBA00022741"/>
    </source>
</evidence>
<evidence type="ECO:0000256" key="9">
    <source>
        <dbReference type="SAM" id="MobiDB-lite"/>
    </source>
</evidence>
<keyword evidence="7 10" id="KW-1133">Transmembrane helix</keyword>
<dbReference type="InterPro" id="IPR003593">
    <property type="entry name" value="AAA+_ATPase"/>
</dbReference>
<feature type="transmembrane region" description="Helical" evidence="10">
    <location>
        <begin position="749"/>
        <end position="772"/>
    </location>
</feature>
<dbReference type="PANTHER" id="PTHR48041:SF139">
    <property type="entry name" value="PROTEIN SCARLET"/>
    <property type="match status" value="1"/>
</dbReference>
<dbReference type="GO" id="GO:0016887">
    <property type="term" value="F:ATP hydrolysis activity"/>
    <property type="evidence" value="ECO:0007669"/>
    <property type="project" value="InterPro"/>
</dbReference>
<evidence type="ECO:0000256" key="3">
    <source>
        <dbReference type="ARBA" id="ARBA00022553"/>
    </source>
</evidence>
<dbReference type="SUPFAM" id="SSF52540">
    <property type="entry name" value="P-loop containing nucleoside triphosphate hydrolases"/>
    <property type="match status" value="1"/>
</dbReference>
<dbReference type="SUPFAM" id="SSF49879">
    <property type="entry name" value="SMAD/FHA domain"/>
    <property type="match status" value="1"/>
</dbReference>
<dbReference type="GO" id="GO:0016020">
    <property type="term" value="C:membrane"/>
    <property type="evidence" value="ECO:0007669"/>
    <property type="project" value="UniProtKB-SubCell"/>
</dbReference>
<dbReference type="InterPro" id="IPR003439">
    <property type="entry name" value="ABC_transporter-like_ATP-bd"/>
</dbReference>
<feature type="compositionally biased region" description="Polar residues" evidence="9">
    <location>
        <begin position="1"/>
        <end position="10"/>
    </location>
</feature>
<dbReference type="InterPro" id="IPR013525">
    <property type="entry name" value="ABC2_TM"/>
</dbReference>
<protein>
    <recommendedName>
        <fullName evidence="15">ATP-binding cassette domain-containing protein</fullName>
    </recommendedName>
</protein>
<accession>A0A8J3VHV0</accession>
<dbReference type="InterPro" id="IPR008984">
    <property type="entry name" value="SMAD_FHA_dom_sf"/>
</dbReference>
<dbReference type="InterPro" id="IPR027417">
    <property type="entry name" value="P-loop_NTPase"/>
</dbReference>
<dbReference type="PROSITE" id="PS00211">
    <property type="entry name" value="ABC_TRANSPORTER_1"/>
    <property type="match status" value="1"/>
</dbReference>
<evidence type="ECO:0000256" key="10">
    <source>
        <dbReference type="SAM" id="Phobius"/>
    </source>
</evidence>
<dbReference type="Gene3D" id="3.40.50.300">
    <property type="entry name" value="P-loop containing nucleotide triphosphate hydrolases"/>
    <property type="match status" value="1"/>
</dbReference>
<evidence type="ECO:0000313" key="14">
    <source>
        <dbReference type="Proteomes" id="UP000612899"/>
    </source>
</evidence>
<keyword evidence="6" id="KW-0067">ATP-binding</keyword>
<evidence type="ECO:0000313" key="13">
    <source>
        <dbReference type="EMBL" id="GIH06386.1"/>
    </source>
</evidence>
<organism evidence="13 14">
    <name type="scientific">Rhizocola hellebori</name>
    <dbReference type="NCBI Taxonomy" id="1392758"/>
    <lineage>
        <taxon>Bacteria</taxon>
        <taxon>Bacillati</taxon>
        <taxon>Actinomycetota</taxon>
        <taxon>Actinomycetes</taxon>
        <taxon>Micromonosporales</taxon>
        <taxon>Micromonosporaceae</taxon>
        <taxon>Rhizocola</taxon>
    </lineage>
</organism>
<evidence type="ECO:0000259" key="11">
    <source>
        <dbReference type="PROSITE" id="PS50006"/>
    </source>
</evidence>
<dbReference type="InterPro" id="IPR050352">
    <property type="entry name" value="ABCG_transporters"/>
</dbReference>
<gene>
    <name evidence="13" type="ORF">Rhe02_44530</name>
</gene>
<proteinExistence type="predicted"/>
<evidence type="ECO:0000256" key="1">
    <source>
        <dbReference type="ARBA" id="ARBA00004141"/>
    </source>
</evidence>
<keyword evidence="14" id="KW-1185">Reference proteome</keyword>
<dbReference type="FunFam" id="3.40.50.300:FF:000474">
    <property type="entry name" value="Putative ABC transporter ATP-binding subunit"/>
    <property type="match status" value="1"/>
</dbReference>
<feature type="domain" description="ABC transporter" evidence="12">
    <location>
        <begin position="119"/>
        <end position="351"/>
    </location>
</feature>
<comment type="subcellular location">
    <subcellularLocation>
        <location evidence="1">Membrane</location>
        <topology evidence="1">Multi-pass membrane protein</topology>
    </subcellularLocation>
</comment>